<name>A0ABS8V5R1_DATST</name>
<evidence type="ECO:0000313" key="2">
    <source>
        <dbReference type="Proteomes" id="UP000823775"/>
    </source>
</evidence>
<gene>
    <name evidence="1" type="ORF">HAX54_027728</name>
</gene>
<reference evidence="1 2" key="1">
    <citation type="journal article" date="2021" name="BMC Genomics">
        <title>Datura genome reveals duplications of psychoactive alkaloid biosynthetic genes and high mutation rate following tissue culture.</title>
        <authorList>
            <person name="Rajewski A."/>
            <person name="Carter-House D."/>
            <person name="Stajich J."/>
            <person name="Litt A."/>
        </authorList>
    </citation>
    <scope>NUCLEOTIDE SEQUENCE [LARGE SCALE GENOMIC DNA]</scope>
    <source>
        <strain evidence="1">AR-01</strain>
    </source>
</reference>
<evidence type="ECO:0000313" key="1">
    <source>
        <dbReference type="EMBL" id="MCD9641515.1"/>
    </source>
</evidence>
<protein>
    <submittedName>
        <fullName evidence="1">Uncharacterized protein</fullName>
    </submittedName>
</protein>
<dbReference type="EMBL" id="JACEIK010003382">
    <property type="protein sequence ID" value="MCD9641515.1"/>
    <property type="molecule type" value="Genomic_DNA"/>
</dbReference>
<accession>A0ABS8V5R1</accession>
<dbReference type="Proteomes" id="UP000823775">
    <property type="component" value="Unassembled WGS sequence"/>
</dbReference>
<comment type="caution">
    <text evidence="1">The sequence shown here is derived from an EMBL/GenBank/DDBJ whole genome shotgun (WGS) entry which is preliminary data.</text>
</comment>
<proteinExistence type="predicted"/>
<keyword evidence="2" id="KW-1185">Reference proteome</keyword>
<sequence>MFSAVSTGSKLQAKLMKTPFLVLKRTYLILRVLMFSAGSTGTELRPKAISIPFLVFKEVVRVLNCAFAHEAPEAFHVKVIGIRFEACSSCVVASVVFSVQPQHKTLVSTSISLRVILDVLDTSRNIKPWSVPSSRLKRQLSRLRCNWLSGGKIQMDELTDSPADVEAIEFQSAIYFGTLCDNMYSRQVVPEIRCSQ</sequence>
<organism evidence="1 2">
    <name type="scientific">Datura stramonium</name>
    <name type="common">Jimsonweed</name>
    <name type="synonym">Common thornapple</name>
    <dbReference type="NCBI Taxonomy" id="4076"/>
    <lineage>
        <taxon>Eukaryota</taxon>
        <taxon>Viridiplantae</taxon>
        <taxon>Streptophyta</taxon>
        <taxon>Embryophyta</taxon>
        <taxon>Tracheophyta</taxon>
        <taxon>Spermatophyta</taxon>
        <taxon>Magnoliopsida</taxon>
        <taxon>eudicotyledons</taxon>
        <taxon>Gunneridae</taxon>
        <taxon>Pentapetalae</taxon>
        <taxon>asterids</taxon>
        <taxon>lamiids</taxon>
        <taxon>Solanales</taxon>
        <taxon>Solanaceae</taxon>
        <taxon>Solanoideae</taxon>
        <taxon>Datureae</taxon>
        <taxon>Datura</taxon>
    </lineage>
</organism>